<keyword evidence="1" id="KW-0472">Membrane</keyword>
<evidence type="ECO:0000313" key="3">
    <source>
        <dbReference type="Proteomes" id="UP000775872"/>
    </source>
</evidence>
<dbReference type="EMBL" id="CABFOC020000044">
    <property type="protein sequence ID" value="CAH0052357.1"/>
    <property type="molecule type" value="Genomic_DNA"/>
</dbReference>
<reference evidence="3" key="1">
    <citation type="submission" date="2019-06" db="EMBL/GenBank/DDBJ databases">
        <authorList>
            <person name="Broberg M."/>
        </authorList>
    </citation>
    <scope>NUCLEOTIDE SEQUENCE [LARGE SCALE GENOMIC DNA]</scope>
</reference>
<accession>A0A9P0EK90</accession>
<evidence type="ECO:0000256" key="1">
    <source>
        <dbReference type="SAM" id="Phobius"/>
    </source>
</evidence>
<keyword evidence="1" id="KW-0812">Transmembrane</keyword>
<feature type="transmembrane region" description="Helical" evidence="1">
    <location>
        <begin position="12"/>
        <end position="33"/>
    </location>
</feature>
<keyword evidence="1" id="KW-1133">Transmembrane helix</keyword>
<evidence type="ECO:0000313" key="2">
    <source>
        <dbReference type="EMBL" id="CAH0052357.1"/>
    </source>
</evidence>
<dbReference type="AlphaFoldDB" id="A0A9P0EK90"/>
<protein>
    <submittedName>
        <fullName evidence="2">Uncharacterized protein</fullName>
    </submittedName>
</protein>
<keyword evidence="3" id="KW-1185">Reference proteome</keyword>
<reference evidence="2 3" key="2">
    <citation type="submission" date="2021-10" db="EMBL/GenBank/DDBJ databases">
        <authorList>
            <person name="Piombo E."/>
        </authorList>
    </citation>
    <scope>NUCLEOTIDE SEQUENCE [LARGE SCALE GENOMIC DNA]</scope>
</reference>
<sequence>MHEWKSPEILNAYGLMLACCGGKAGSMATAIYYCCCLMQGSKPFVRPKHHDGRDLMYIIAL</sequence>
<organism evidence="2 3">
    <name type="scientific">Clonostachys solani</name>
    <dbReference type="NCBI Taxonomy" id="160281"/>
    <lineage>
        <taxon>Eukaryota</taxon>
        <taxon>Fungi</taxon>
        <taxon>Dikarya</taxon>
        <taxon>Ascomycota</taxon>
        <taxon>Pezizomycotina</taxon>
        <taxon>Sordariomycetes</taxon>
        <taxon>Hypocreomycetidae</taxon>
        <taxon>Hypocreales</taxon>
        <taxon>Bionectriaceae</taxon>
        <taxon>Clonostachys</taxon>
    </lineage>
</organism>
<comment type="caution">
    <text evidence="2">The sequence shown here is derived from an EMBL/GenBank/DDBJ whole genome shotgun (WGS) entry which is preliminary data.</text>
</comment>
<gene>
    <name evidence="2" type="ORF">CSOL1703_00015477</name>
</gene>
<dbReference type="Proteomes" id="UP000775872">
    <property type="component" value="Unassembled WGS sequence"/>
</dbReference>
<dbReference type="PROSITE" id="PS51257">
    <property type="entry name" value="PROKAR_LIPOPROTEIN"/>
    <property type="match status" value="1"/>
</dbReference>
<name>A0A9P0EK90_9HYPO</name>
<proteinExistence type="predicted"/>